<evidence type="ECO:0000313" key="3">
    <source>
        <dbReference type="RefSeq" id="XP_018012276.1"/>
    </source>
</evidence>
<protein>
    <submittedName>
        <fullName evidence="3">Uncharacterized protein LOC108669457</fullName>
    </submittedName>
</protein>
<organism evidence="2 3">
    <name type="scientific">Hyalella azteca</name>
    <name type="common">Amphipod</name>
    <dbReference type="NCBI Taxonomy" id="294128"/>
    <lineage>
        <taxon>Eukaryota</taxon>
        <taxon>Metazoa</taxon>
        <taxon>Ecdysozoa</taxon>
        <taxon>Arthropoda</taxon>
        <taxon>Crustacea</taxon>
        <taxon>Multicrustacea</taxon>
        <taxon>Malacostraca</taxon>
        <taxon>Eumalacostraca</taxon>
        <taxon>Peracarida</taxon>
        <taxon>Amphipoda</taxon>
        <taxon>Senticaudata</taxon>
        <taxon>Talitrida</taxon>
        <taxon>Talitroidea</taxon>
        <taxon>Hyalellidae</taxon>
        <taxon>Hyalella</taxon>
    </lineage>
</organism>
<dbReference type="InterPro" id="IPR016186">
    <property type="entry name" value="C-type_lectin-like/link_sf"/>
</dbReference>
<dbReference type="InterPro" id="IPR001304">
    <property type="entry name" value="C-type_lectin-like"/>
</dbReference>
<dbReference type="SUPFAM" id="SSF56436">
    <property type="entry name" value="C-type lectin-like"/>
    <property type="match status" value="1"/>
</dbReference>
<feature type="domain" description="C-type lectin" evidence="1">
    <location>
        <begin position="97"/>
        <end position="224"/>
    </location>
</feature>
<proteinExistence type="predicted"/>
<sequence>MCCTRAMVFTALKQKAIPPAAVHHTSAVNRRCDCRNSCYVDKHCTGFSMQLNASTNRFVCSISYTYLFDTDLAIVWMGTVWTFLKAFVCAPSYVSVAGTGCVIAVDAPQNFTAGVETCRVLGSVLVSPPTDAAFYHFARFINNTIFSKLNKKDRFYVGISNTNGTWRWDDGHTLTSTQGASLWYQGDPNEIGVQCAAMLFNPTLNTYGELVDLNCTLEGRIVCATRETQNIVHDWY</sequence>
<gene>
    <name evidence="3" type="primary">LOC108669457</name>
</gene>
<dbReference type="Gene3D" id="3.10.100.10">
    <property type="entry name" value="Mannose-Binding Protein A, subunit A"/>
    <property type="match status" value="1"/>
</dbReference>
<dbReference type="RefSeq" id="XP_018012276.1">
    <property type="nucleotide sequence ID" value="XM_018156787.2"/>
</dbReference>
<dbReference type="AlphaFoldDB" id="A0A8B7NFQ9"/>
<keyword evidence="2" id="KW-1185">Reference proteome</keyword>
<reference evidence="3" key="1">
    <citation type="submission" date="2025-08" db="UniProtKB">
        <authorList>
            <consortium name="RefSeq"/>
        </authorList>
    </citation>
    <scope>IDENTIFICATION</scope>
    <source>
        <tissue evidence="3">Whole organism</tissue>
    </source>
</reference>
<dbReference type="SMART" id="SM00034">
    <property type="entry name" value="CLECT"/>
    <property type="match status" value="1"/>
</dbReference>
<dbReference type="CDD" id="cd00037">
    <property type="entry name" value="CLECT"/>
    <property type="match status" value="1"/>
</dbReference>
<dbReference type="KEGG" id="hazt:108669457"/>
<dbReference type="Pfam" id="PF00059">
    <property type="entry name" value="Lectin_C"/>
    <property type="match status" value="1"/>
</dbReference>
<evidence type="ECO:0000259" key="1">
    <source>
        <dbReference type="PROSITE" id="PS50041"/>
    </source>
</evidence>
<evidence type="ECO:0000313" key="2">
    <source>
        <dbReference type="Proteomes" id="UP000694843"/>
    </source>
</evidence>
<dbReference type="GeneID" id="108669457"/>
<dbReference type="InterPro" id="IPR016187">
    <property type="entry name" value="CTDL_fold"/>
</dbReference>
<accession>A0A8B7NFQ9</accession>
<dbReference type="PROSITE" id="PS50041">
    <property type="entry name" value="C_TYPE_LECTIN_2"/>
    <property type="match status" value="1"/>
</dbReference>
<dbReference type="OrthoDB" id="6337382at2759"/>
<name>A0A8B7NFQ9_HYAAZ</name>
<dbReference type="Proteomes" id="UP000694843">
    <property type="component" value="Unplaced"/>
</dbReference>